<gene>
    <name evidence="3" type="ORF">X797_006758</name>
</gene>
<evidence type="ECO:0000313" key="4">
    <source>
        <dbReference type="Proteomes" id="UP000030151"/>
    </source>
</evidence>
<feature type="compositionally biased region" description="Basic and acidic residues" evidence="1">
    <location>
        <begin position="141"/>
        <end position="151"/>
    </location>
</feature>
<name>A0A014QYW5_9HYPO</name>
<proteinExistence type="predicted"/>
<dbReference type="Pfam" id="PF10263">
    <property type="entry name" value="SprT-like"/>
    <property type="match status" value="1"/>
</dbReference>
<reference evidence="3 4" key="1">
    <citation type="submission" date="2014-02" db="EMBL/GenBank/DDBJ databases">
        <title>The genome sequence of the entomopathogenic fungus Metarhizium robertsii ARSEF 2575.</title>
        <authorList>
            <person name="Giuliano Garisto Donzelli B."/>
            <person name="Roe B.A."/>
            <person name="Macmil S.L."/>
            <person name="Krasnoff S.B."/>
            <person name="Gibson D.M."/>
        </authorList>
    </citation>
    <scope>NUCLEOTIDE SEQUENCE [LARGE SCALE GENOMIC DNA]</scope>
    <source>
        <strain evidence="3 4">ARSEF 2575</strain>
    </source>
</reference>
<comment type="caution">
    <text evidence="3">The sequence shown here is derived from an EMBL/GenBank/DDBJ whole genome shotgun (WGS) entry which is preliminary data.</text>
</comment>
<evidence type="ECO:0000259" key="2">
    <source>
        <dbReference type="Pfam" id="PF10263"/>
    </source>
</evidence>
<protein>
    <submittedName>
        <fullName evidence="3">SprT-like family protein</fullName>
    </submittedName>
</protein>
<feature type="domain" description="SprT-like" evidence="2">
    <location>
        <begin position="208"/>
        <end position="321"/>
    </location>
</feature>
<feature type="region of interest" description="Disordered" evidence="1">
    <location>
        <begin position="132"/>
        <end position="151"/>
    </location>
</feature>
<dbReference type="InterPro" id="IPR006640">
    <property type="entry name" value="SprT-like_domain"/>
</dbReference>
<dbReference type="AlphaFoldDB" id="A0A014QYW5"/>
<dbReference type="HOGENOM" id="CLU_034476_1_0_1"/>
<dbReference type="GO" id="GO:0006950">
    <property type="term" value="P:response to stress"/>
    <property type="evidence" value="ECO:0007669"/>
    <property type="project" value="UniProtKB-ARBA"/>
</dbReference>
<dbReference type="Proteomes" id="UP000030151">
    <property type="component" value="Unassembled WGS sequence"/>
</dbReference>
<dbReference type="OrthoDB" id="5236983at2759"/>
<dbReference type="EMBL" id="JELW01000015">
    <property type="protein sequence ID" value="EXU99966.1"/>
    <property type="molecule type" value="Genomic_DNA"/>
</dbReference>
<sequence>MSFWVVERHHRSPLLDGSYIAPNDADCRDFNINVGTHEEQHLSIHGRLDNRQWNTSASYESGYQYAFNEQVAQPEPSVPVPKLAFLVIHEGDDGQTSTPSLSPSPKPHAFDDACNAFHNRSAIPVPLERTESGLSISSDASAHHHDNSAEHDRYGHLLEDLEAARLVRQHISNYRRRFPDSQPERILKALINPKSRGAEFRLDNDALRSIFSASNELFFASRLTRRVAWDWSHSTSQQYDNHIVGTTALRRSARLGGWETLIVLSSPILRDNQYNRRLLISTFLHEMIHSFMFVTCGLKAKQYGGHTDGFREIAGIIDDWAGKNCLHLRDMEADLSRWRGDDFSSGDHAFGFDYIHDAAHFEQAGRNSERQSHKYADYLQPPYPRGRAVQEEWSWNTQEGFGEGSQYVANLQYVPG</sequence>
<dbReference type="eggNOG" id="ENOG502RJ6T">
    <property type="taxonomic scope" value="Eukaryota"/>
</dbReference>
<organism evidence="3 4">
    <name type="scientific">Metarhizium robertsii</name>
    <dbReference type="NCBI Taxonomy" id="568076"/>
    <lineage>
        <taxon>Eukaryota</taxon>
        <taxon>Fungi</taxon>
        <taxon>Dikarya</taxon>
        <taxon>Ascomycota</taxon>
        <taxon>Pezizomycotina</taxon>
        <taxon>Sordariomycetes</taxon>
        <taxon>Hypocreomycetidae</taxon>
        <taxon>Hypocreales</taxon>
        <taxon>Clavicipitaceae</taxon>
        <taxon>Metarhizium</taxon>
    </lineage>
</organism>
<accession>A0A014QYW5</accession>
<evidence type="ECO:0000313" key="3">
    <source>
        <dbReference type="EMBL" id="EXU99966.1"/>
    </source>
</evidence>
<evidence type="ECO:0000256" key="1">
    <source>
        <dbReference type="SAM" id="MobiDB-lite"/>
    </source>
</evidence>